<dbReference type="UniPathway" id="UPA00659"/>
<evidence type="ECO:0000256" key="4">
    <source>
        <dbReference type="ARBA" id="ARBA00009463"/>
    </source>
</evidence>
<dbReference type="FunFam" id="3.40.50.720:FF:000009">
    <property type="entry name" value="Fatty oxidation complex, alpha subunit"/>
    <property type="match status" value="1"/>
</dbReference>
<keyword evidence="7" id="KW-0560">Oxidoreductase</keyword>
<comment type="similarity">
    <text evidence="4">Belongs to the 3-hydroxyacyl-CoA dehydrogenase family.</text>
</comment>
<dbReference type="GO" id="GO:0070403">
    <property type="term" value="F:NAD+ binding"/>
    <property type="evidence" value="ECO:0007669"/>
    <property type="project" value="InterPro"/>
</dbReference>
<keyword evidence="6" id="KW-0442">Lipid degradation</keyword>
<evidence type="ECO:0000259" key="14">
    <source>
        <dbReference type="Pfam" id="PF00725"/>
    </source>
</evidence>
<evidence type="ECO:0000313" key="17">
    <source>
        <dbReference type="Proteomes" id="UP000003828"/>
    </source>
</evidence>
<evidence type="ECO:0000256" key="7">
    <source>
        <dbReference type="ARBA" id="ARBA00023002"/>
    </source>
</evidence>
<comment type="similarity">
    <text evidence="3">In the central section; belongs to the 3-hydroxyacyl-CoA dehydrogenase family.</text>
</comment>
<comment type="pathway">
    <text evidence="1">Lipid metabolism; fatty acid beta-oxidation.</text>
</comment>
<protein>
    <submittedName>
        <fullName evidence="16">Putative fatty acid oxidation complex alpha subunit</fullName>
    </submittedName>
</protein>
<dbReference type="GO" id="GO:0016509">
    <property type="term" value="F:long-chain (3S)-3-hydroxyacyl-CoA dehydrogenase (NAD+) activity"/>
    <property type="evidence" value="ECO:0007669"/>
    <property type="project" value="TreeGrafter"/>
</dbReference>
<evidence type="ECO:0000256" key="6">
    <source>
        <dbReference type="ARBA" id="ARBA00022963"/>
    </source>
</evidence>
<evidence type="ECO:0000256" key="10">
    <source>
        <dbReference type="ARBA" id="ARBA00023239"/>
    </source>
</evidence>
<evidence type="ECO:0000256" key="8">
    <source>
        <dbReference type="ARBA" id="ARBA00023027"/>
    </source>
</evidence>
<keyword evidence="17" id="KW-1185">Reference proteome</keyword>
<dbReference type="OrthoDB" id="9771883at2"/>
<organism evidence="16 17">
    <name type="scientific">Arthrobacter globiformis (strain ATCC 8010 / DSM 20124 / JCM 1332 / NBRC 12137 / NCIMB 8907 / NRRL B-2979 / 168)</name>
    <dbReference type="NCBI Taxonomy" id="1077972"/>
    <lineage>
        <taxon>Bacteria</taxon>
        <taxon>Bacillati</taxon>
        <taxon>Actinomycetota</taxon>
        <taxon>Actinomycetes</taxon>
        <taxon>Micrococcales</taxon>
        <taxon>Micrococcaceae</taxon>
        <taxon>Arthrobacter</taxon>
    </lineage>
</organism>
<dbReference type="EMBL" id="BAEG01000110">
    <property type="protein sequence ID" value="GAB16082.1"/>
    <property type="molecule type" value="Genomic_DNA"/>
</dbReference>
<evidence type="ECO:0000259" key="15">
    <source>
        <dbReference type="Pfam" id="PF02737"/>
    </source>
</evidence>
<feature type="domain" description="3-hydroxyacyl-CoA dehydrogenase C-terminal" evidence="14">
    <location>
        <begin position="526"/>
        <end position="615"/>
    </location>
</feature>
<feature type="domain" description="3-hydroxyacyl-CoA dehydrogenase NAD binding" evidence="15">
    <location>
        <begin position="345"/>
        <end position="523"/>
    </location>
</feature>
<keyword evidence="8" id="KW-0520">NAD</keyword>
<dbReference type="Pfam" id="PF00378">
    <property type="entry name" value="ECH_1"/>
    <property type="match status" value="1"/>
</dbReference>
<proteinExistence type="inferred from homology"/>
<keyword evidence="9" id="KW-0443">Lipid metabolism</keyword>
<evidence type="ECO:0000256" key="1">
    <source>
        <dbReference type="ARBA" id="ARBA00005005"/>
    </source>
</evidence>
<feature type="region of interest" description="Disordered" evidence="13">
    <location>
        <begin position="1"/>
        <end position="25"/>
    </location>
</feature>
<evidence type="ECO:0000256" key="9">
    <source>
        <dbReference type="ARBA" id="ARBA00023098"/>
    </source>
</evidence>
<comment type="caution">
    <text evidence="16">The sequence shown here is derived from an EMBL/GenBank/DDBJ whole genome shotgun (WGS) entry which is preliminary data.</text>
</comment>
<comment type="pathway">
    <text evidence="2">Lipid metabolism; butanoate metabolism.</text>
</comment>
<dbReference type="Pfam" id="PF00725">
    <property type="entry name" value="3HCDH"/>
    <property type="match status" value="1"/>
</dbReference>
<dbReference type="InterPro" id="IPR050136">
    <property type="entry name" value="FA_oxidation_alpha_subunit"/>
</dbReference>
<evidence type="ECO:0000256" key="13">
    <source>
        <dbReference type="SAM" id="MobiDB-lite"/>
    </source>
</evidence>
<reference evidence="16 17" key="1">
    <citation type="submission" date="2011-12" db="EMBL/GenBank/DDBJ databases">
        <title>Whole genome shotgun sequence of Arthrobacter globiformis NBRC 12137.</title>
        <authorList>
            <person name="Miyazawa S."/>
            <person name="Hosoyama A."/>
            <person name="Tsuchikane K."/>
            <person name="Katsumata H."/>
            <person name="Yamazaki S."/>
            <person name="Fujita N."/>
        </authorList>
    </citation>
    <scope>NUCLEOTIDE SEQUENCE [LARGE SCALE GENOMIC DNA]</scope>
    <source>
        <strain evidence="16 17">NBRC 12137</strain>
    </source>
</reference>
<name>H0QTD1_ARTG1</name>
<accession>H0QTD1</accession>
<evidence type="ECO:0000256" key="11">
    <source>
        <dbReference type="ARBA" id="ARBA00023268"/>
    </source>
</evidence>
<dbReference type="Gene3D" id="1.10.1040.50">
    <property type="match status" value="1"/>
</dbReference>
<dbReference type="PANTHER" id="PTHR43612:SF3">
    <property type="entry name" value="TRIFUNCTIONAL ENZYME SUBUNIT ALPHA, MITOCHONDRIAL"/>
    <property type="match status" value="1"/>
</dbReference>
<dbReference type="AlphaFoldDB" id="H0QTD1"/>
<dbReference type="SUPFAM" id="SSF48179">
    <property type="entry name" value="6-phosphogluconate dehydrogenase C-terminal domain-like"/>
    <property type="match status" value="2"/>
</dbReference>
<dbReference type="Proteomes" id="UP000003828">
    <property type="component" value="Unassembled WGS sequence"/>
</dbReference>
<dbReference type="Pfam" id="PF02737">
    <property type="entry name" value="3HCDH_N"/>
    <property type="match status" value="1"/>
</dbReference>
<evidence type="ECO:0000313" key="16">
    <source>
        <dbReference type="EMBL" id="GAB16082.1"/>
    </source>
</evidence>
<keyword evidence="10" id="KW-0456">Lyase</keyword>
<dbReference type="eggNOG" id="COG1024">
    <property type="taxonomic scope" value="Bacteria"/>
</dbReference>
<keyword evidence="5" id="KW-0276">Fatty acid metabolism</keyword>
<dbReference type="GO" id="GO:0004300">
    <property type="term" value="F:enoyl-CoA hydratase activity"/>
    <property type="evidence" value="ECO:0007669"/>
    <property type="project" value="TreeGrafter"/>
</dbReference>
<dbReference type="eggNOG" id="COG1250">
    <property type="taxonomic scope" value="Bacteria"/>
</dbReference>
<dbReference type="Gene3D" id="3.40.50.720">
    <property type="entry name" value="NAD(P)-binding Rossmann-like Domain"/>
    <property type="match status" value="1"/>
</dbReference>
<dbReference type="InterPro" id="IPR006176">
    <property type="entry name" value="3-OHacyl-CoA_DH_NAD-bd"/>
</dbReference>
<evidence type="ECO:0000256" key="12">
    <source>
        <dbReference type="ARBA" id="ARBA00049556"/>
    </source>
</evidence>
<gene>
    <name evidence="16" type="primary">fadB</name>
    <name evidence="16" type="ORF">ARGLB_110_00440</name>
</gene>
<dbReference type="PANTHER" id="PTHR43612">
    <property type="entry name" value="TRIFUNCTIONAL ENZYME SUBUNIT ALPHA"/>
    <property type="match status" value="1"/>
</dbReference>
<dbReference type="STRING" id="1077972.ARGLB_110_00440"/>
<dbReference type="CDD" id="cd06558">
    <property type="entry name" value="crotonase-like"/>
    <property type="match status" value="1"/>
</dbReference>
<evidence type="ECO:0000256" key="5">
    <source>
        <dbReference type="ARBA" id="ARBA00022832"/>
    </source>
</evidence>
<comment type="catalytic activity">
    <reaction evidence="12">
        <text>a (3S)-3-hydroxyacyl-CoA + NAD(+) = a 3-oxoacyl-CoA + NADH + H(+)</text>
        <dbReference type="Rhea" id="RHEA:22432"/>
        <dbReference type="ChEBI" id="CHEBI:15378"/>
        <dbReference type="ChEBI" id="CHEBI:57318"/>
        <dbReference type="ChEBI" id="CHEBI:57540"/>
        <dbReference type="ChEBI" id="CHEBI:57945"/>
        <dbReference type="ChEBI" id="CHEBI:90726"/>
        <dbReference type="EC" id="1.1.1.35"/>
    </reaction>
</comment>
<evidence type="ECO:0000256" key="3">
    <source>
        <dbReference type="ARBA" id="ARBA00007005"/>
    </source>
</evidence>
<dbReference type="InterPro" id="IPR008927">
    <property type="entry name" value="6-PGluconate_DH-like_C_sf"/>
</dbReference>
<dbReference type="InterPro" id="IPR036291">
    <property type="entry name" value="NAD(P)-bd_dom_sf"/>
</dbReference>
<dbReference type="SUPFAM" id="SSF52096">
    <property type="entry name" value="ClpP/crotonase"/>
    <property type="match status" value="1"/>
</dbReference>
<dbReference type="GO" id="GO:0006635">
    <property type="term" value="P:fatty acid beta-oxidation"/>
    <property type="evidence" value="ECO:0007669"/>
    <property type="project" value="UniProtKB-UniPathway"/>
</dbReference>
<dbReference type="Gene3D" id="3.90.226.10">
    <property type="entry name" value="2-enoyl-CoA Hydratase, Chain A, domain 1"/>
    <property type="match status" value="1"/>
</dbReference>
<dbReference type="InterPro" id="IPR006108">
    <property type="entry name" value="3HC_DH_C"/>
</dbReference>
<evidence type="ECO:0000256" key="2">
    <source>
        <dbReference type="ARBA" id="ARBA00005086"/>
    </source>
</evidence>
<dbReference type="InterPro" id="IPR029045">
    <property type="entry name" value="ClpP/crotonase-like_dom_sf"/>
</dbReference>
<dbReference type="SUPFAM" id="SSF51735">
    <property type="entry name" value="NAD(P)-binding Rossmann-fold domains"/>
    <property type="match status" value="1"/>
</dbReference>
<sequence>MTSQPPLVPPNLATRESAQPSAANTECVTEVDTEYLYHGGFRFALLRLKNEGNRPITLGPQSLSNFEAALRAIDPTNVDAVALTSSGSVFCAGADLKKMTESRVLEEAKDVARKGLTALGRLEELRIPTFAFINGAALGGGLELALHAQYRTASSTARAIGFPEVRLGLVPGWGGIPRTVRLLGPVVAARLVVTDSLAGKNLSVQAAAAMGLIDAVFPPNGFLTASLDYAAGILSASDSPSTAAGISQKPELSEEPWSPNLAEIRKKLDSRFHGAAPAPYRALELIAAAAAFPESSEPAAEIHAFGELLLSDEARASIYAFQLVQSLSKEPAGRPETGPRPVDSVGVIGAGLMASQLALVFAFHLRVPIRITDLSQERLDAAQKWIQGQVEKLLNRGRLNSTDAATICALVSGSTDKSILSDCDVVIEAVFEELDVKRGVLAEVEPLIRPDALLLTNTSSLSVEAMGNALKHPERLVGFHFFNPVAVLPLVEIIRAPSTDETTLATAFELAKRLRKTAVLVENTAGFVVNRILTRLFSEVLDLLDHGADPECVNYALDPLGLPMTPLQLLQFIGPAVQLHICEMMHQTYPERFLLSSSLKALVAARLPGYLTEEGTISPEAAAMLPASQTTDPEAVRSRILIGLAEEVSAMLGEGVVAGPEQVDLCMILGANYPFHTGGLTPLLDREVGTAFHPGLRTGLSAVPQLIGTQA</sequence>
<keyword evidence="11" id="KW-0511">Multifunctional enzyme</keyword>
<feature type="compositionally biased region" description="Polar residues" evidence="13">
    <location>
        <begin position="14"/>
        <end position="25"/>
    </location>
</feature>
<dbReference type="RefSeq" id="WP_003806013.1">
    <property type="nucleotide sequence ID" value="NZ_BAEG01000110.1"/>
</dbReference>
<dbReference type="InterPro" id="IPR001753">
    <property type="entry name" value="Enoyl-CoA_hydra/iso"/>
</dbReference>